<dbReference type="EMBL" id="AK371677">
    <property type="protein sequence ID" value="BAK02875.1"/>
    <property type="molecule type" value="mRNA"/>
</dbReference>
<protein>
    <submittedName>
        <fullName evidence="1">Predicted protein</fullName>
    </submittedName>
</protein>
<sequence length="112" mass="12756">MIIRKKRITTRSHHLHSKVDQTSRIISSMKMSKSAIKAIKIRSWKALKNFYKRKLAQLNISQKPPVEMDIFHSISALNMIKMPCDSLETDAPSLQLTNQSSMASLPSYLTIA</sequence>
<reference evidence="1" key="1">
    <citation type="journal article" date="2011" name="Plant Physiol.">
        <title>Comprehensive sequence analysis of 24,783 barley full-length cDNAs derived from 12 clone libraries.</title>
        <authorList>
            <person name="Matsumoto T."/>
            <person name="Tanaka T."/>
            <person name="Sakai H."/>
            <person name="Amano N."/>
            <person name="Kanamori H."/>
            <person name="Kurita K."/>
            <person name="Kikuta A."/>
            <person name="Kamiya K."/>
            <person name="Yamamoto M."/>
            <person name="Ikawa H."/>
            <person name="Fujii N."/>
            <person name="Hori K."/>
            <person name="Itoh T."/>
            <person name="Sato K."/>
        </authorList>
    </citation>
    <scope>NUCLEOTIDE SEQUENCE</scope>
    <source>
        <tissue evidence="1">Shoot and root</tissue>
    </source>
</reference>
<accession>F2E6A3</accession>
<dbReference type="AlphaFoldDB" id="F2E6A3"/>
<name>F2E6A3_HORVV</name>
<proteinExistence type="evidence at transcript level"/>
<evidence type="ECO:0000313" key="1">
    <source>
        <dbReference type="EMBL" id="BAK02875.1"/>
    </source>
</evidence>
<organism evidence="1">
    <name type="scientific">Hordeum vulgare subsp. vulgare</name>
    <name type="common">Domesticated barley</name>
    <dbReference type="NCBI Taxonomy" id="112509"/>
    <lineage>
        <taxon>Eukaryota</taxon>
        <taxon>Viridiplantae</taxon>
        <taxon>Streptophyta</taxon>
        <taxon>Embryophyta</taxon>
        <taxon>Tracheophyta</taxon>
        <taxon>Spermatophyta</taxon>
        <taxon>Magnoliopsida</taxon>
        <taxon>Liliopsida</taxon>
        <taxon>Poales</taxon>
        <taxon>Poaceae</taxon>
        <taxon>BOP clade</taxon>
        <taxon>Pooideae</taxon>
        <taxon>Triticodae</taxon>
        <taxon>Triticeae</taxon>
        <taxon>Hordeinae</taxon>
        <taxon>Hordeum</taxon>
    </lineage>
</organism>